<sequence>MSRFVRIIMWVLLWGALFVAIAYFLPKTLVVERSADIQAPVKTVYAQLIDLHRWDNWSPWKRRGENSSVEYINHGVGAGGGYILRNESNENSVASIEIIEANAYNEVTVSLDFMERGEALSSFLLAEKNEGTTVNWALTYDVGNNPFARWMGLLMKKSMATDFDNGLVKLKALCQVIEKENEPVILLDEVPEMYYAGIRETVPFIEVSREMSEMYSEISKFLAQKEIEMAGMPFSMYHLMDEENIDFECGIPIKENIEGNATVKVATFPTSTCACLDFYGDYSNLQEGHIAVQKWVEAHGFNLASAPMEIYLTDPQQEPDPAKWITRICYPVER</sequence>
<accession>X5E507</accession>
<dbReference type="SUPFAM" id="SSF55961">
    <property type="entry name" value="Bet v1-like"/>
    <property type="match status" value="1"/>
</dbReference>
<organism evidence="4 6">
    <name type="scientific">Draconibacterium orientale</name>
    <dbReference type="NCBI Taxonomy" id="1168034"/>
    <lineage>
        <taxon>Bacteria</taxon>
        <taxon>Pseudomonadati</taxon>
        <taxon>Bacteroidota</taxon>
        <taxon>Bacteroidia</taxon>
        <taxon>Marinilabiliales</taxon>
        <taxon>Prolixibacteraceae</taxon>
        <taxon>Draconibacterium</taxon>
    </lineage>
</organism>
<dbReference type="InterPro" id="IPR011256">
    <property type="entry name" value="Reg_factor_effector_dom_sf"/>
</dbReference>
<dbReference type="AlphaFoldDB" id="X5E507"/>
<dbReference type="InterPro" id="IPR010499">
    <property type="entry name" value="AraC_E-bd"/>
</dbReference>
<name>X5E507_9BACT</name>
<dbReference type="InterPro" id="IPR023393">
    <property type="entry name" value="START-like_dom_sf"/>
</dbReference>
<feature type="domain" description="AraC effector-binding" evidence="2">
    <location>
        <begin position="183"/>
        <end position="333"/>
    </location>
</feature>
<keyword evidence="1" id="KW-1133">Transmembrane helix</keyword>
<dbReference type="Proteomes" id="UP000023772">
    <property type="component" value="Chromosome"/>
</dbReference>
<evidence type="ECO:0000256" key="1">
    <source>
        <dbReference type="SAM" id="Phobius"/>
    </source>
</evidence>
<proteinExistence type="predicted"/>
<reference evidence="4 6" key="2">
    <citation type="submission" date="2016-10" db="EMBL/GenBank/DDBJ databases">
        <authorList>
            <person name="de Groot N.N."/>
        </authorList>
    </citation>
    <scope>NUCLEOTIDE SEQUENCE [LARGE SCALE GENOMIC DNA]</scope>
    <source>
        <strain evidence="4 6">DSM 25947</strain>
    </source>
</reference>
<dbReference type="eggNOG" id="COG4978">
    <property type="taxonomic scope" value="Bacteria"/>
</dbReference>
<dbReference type="Gene3D" id="3.30.530.20">
    <property type="match status" value="1"/>
</dbReference>
<reference evidence="3 5" key="1">
    <citation type="submission" date="2014-03" db="EMBL/GenBank/DDBJ databases">
        <title>Complete genome sequence of a deeply braunched marine Bacteroidia bacterium Draconibacterium orientale type strain FH5T.</title>
        <authorList>
            <person name="Li X."/>
            <person name="Wang X."/>
            <person name="Xie Z."/>
            <person name="Du Z."/>
            <person name="Chen G."/>
        </authorList>
    </citation>
    <scope>NUCLEOTIDE SEQUENCE [LARGE SCALE GENOMIC DNA]</scope>
    <source>
        <strain evidence="3 5">FH5</strain>
    </source>
</reference>
<evidence type="ECO:0000313" key="3">
    <source>
        <dbReference type="EMBL" id="AHW61696.1"/>
    </source>
</evidence>
<dbReference type="EMBL" id="FOHT01000039">
    <property type="protein sequence ID" value="SEU06260.1"/>
    <property type="molecule type" value="Genomic_DNA"/>
</dbReference>
<gene>
    <name evidence="3" type="ORF">FH5T_06710</name>
    <name evidence="4" type="ORF">SAMN05444285_1399</name>
</gene>
<dbReference type="HOGENOM" id="CLU_065770_1_0_10"/>
<dbReference type="RefSeq" id="WP_038556912.1">
    <property type="nucleotide sequence ID" value="NZ_FOHT01000039.1"/>
</dbReference>
<dbReference type="Pfam" id="PF10604">
    <property type="entry name" value="Polyketide_cyc2"/>
    <property type="match status" value="1"/>
</dbReference>
<protein>
    <submittedName>
        <fullName evidence="4">Effector-binding domain-containing protein</fullName>
    </submittedName>
</protein>
<evidence type="ECO:0000259" key="2">
    <source>
        <dbReference type="SMART" id="SM00871"/>
    </source>
</evidence>
<dbReference type="Proteomes" id="UP000181981">
    <property type="component" value="Unassembled WGS sequence"/>
</dbReference>
<dbReference type="STRING" id="1168034.FH5T_06710"/>
<dbReference type="InterPro" id="IPR019587">
    <property type="entry name" value="Polyketide_cyclase/dehydratase"/>
</dbReference>
<dbReference type="Gene3D" id="3.20.80.10">
    <property type="entry name" value="Regulatory factor, effector binding domain"/>
    <property type="match status" value="1"/>
</dbReference>
<keyword evidence="1" id="KW-0812">Transmembrane</keyword>
<dbReference type="SUPFAM" id="SSF55136">
    <property type="entry name" value="Probable bacterial effector-binding domain"/>
    <property type="match status" value="1"/>
</dbReference>
<dbReference type="KEGG" id="dori:FH5T_06710"/>
<evidence type="ECO:0000313" key="4">
    <source>
        <dbReference type="EMBL" id="SEU06260.1"/>
    </source>
</evidence>
<dbReference type="EMBL" id="CP007451">
    <property type="protein sequence ID" value="AHW61696.1"/>
    <property type="molecule type" value="Genomic_DNA"/>
</dbReference>
<dbReference type="SMART" id="SM00871">
    <property type="entry name" value="AraC_E_bind"/>
    <property type="match status" value="1"/>
</dbReference>
<dbReference type="OrthoDB" id="9807923at2"/>
<keyword evidence="1" id="KW-0472">Membrane</keyword>
<evidence type="ECO:0000313" key="5">
    <source>
        <dbReference type="Proteomes" id="UP000023772"/>
    </source>
</evidence>
<feature type="transmembrane region" description="Helical" evidence="1">
    <location>
        <begin position="7"/>
        <end position="25"/>
    </location>
</feature>
<keyword evidence="5" id="KW-1185">Reference proteome</keyword>
<dbReference type="InterPro" id="IPR029442">
    <property type="entry name" value="GyrI-like"/>
</dbReference>
<evidence type="ECO:0000313" key="6">
    <source>
        <dbReference type="Proteomes" id="UP000181981"/>
    </source>
</evidence>
<dbReference type="Pfam" id="PF06445">
    <property type="entry name" value="GyrI-like"/>
    <property type="match status" value="1"/>
</dbReference>